<keyword evidence="2" id="KW-1185">Reference proteome</keyword>
<gene>
    <name evidence="1" type="ORF">BT96DRAFT_392414</name>
</gene>
<sequence>MATSWAFRRVFLLLFIIFLVLTTISTLYMYMDGALDPYIHDYTRPPSTSSFKNVVEYPSPEYFDSSNSPNRSSETQLSLGFISKTYIISLPHRTDRRTDMSRLMDLLEFGKEGEDWVYHDGTYSNTSLIGDLMKQVQKQRIIGNEDYSEADTIKLPFAWPEDASSNYSSSDRDIPPAGAELWYSQPPPDVALPPTPMVCAEDDFRLTKYTPSMLQWRFLTPERVAAYHSHLTAVRKIVDDNAKAPTEGKDRVALILEDDVDMEVDIEARLEILLPMLPNDWDVLYLGFCWSTETTHSPLTSPYLAPLKNLLYPSFQPRCLHAYALSPRGAVKFLTHLRHTQFAYGRSVDLATEWLVWEKRVKSFTVVPPVIIQRKVSKTDITLEGGAVWKEKLEEGVLGTKESGNEV</sequence>
<evidence type="ECO:0000313" key="2">
    <source>
        <dbReference type="Proteomes" id="UP000799118"/>
    </source>
</evidence>
<dbReference type="OrthoDB" id="47375at2759"/>
<reference evidence="1" key="1">
    <citation type="journal article" date="2019" name="Environ. Microbiol.">
        <title>Fungal ecological strategies reflected in gene transcription - a case study of two litter decomposers.</title>
        <authorList>
            <person name="Barbi F."/>
            <person name="Kohler A."/>
            <person name="Barry K."/>
            <person name="Baskaran P."/>
            <person name="Daum C."/>
            <person name="Fauchery L."/>
            <person name="Ihrmark K."/>
            <person name="Kuo A."/>
            <person name="LaButti K."/>
            <person name="Lipzen A."/>
            <person name="Morin E."/>
            <person name="Grigoriev I.V."/>
            <person name="Henrissat B."/>
            <person name="Lindahl B."/>
            <person name="Martin F."/>
        </authorList>
    </citation>
    <scope>NUCLEOTIDE SEQUENCE</scope>
    <source>
        <strain evidence="1">JB14</strain>
    </source>
</reference>
<name>A0A6A4GWG1_9AGAR</name>
<evidence type="ECO:0008006" key="3">
    <source>
        <dbReference type="Google" id="ProtNLM"/>
    </source>
</evidence>
<evidence type="ECO:0000313" key="1">
    <source>
        <dbReference type="EMBL" id="KAE9389670.1"/>
    </source>
</evidence>
<proteinExistence type="predicted"/>
<dbReference type="EMBL" id="ML769687">
    <property type="protein sequence ID" value="KAE9389670.1"/>
    <property type="molecule type" value="Genomic_DNA"/>
</dbReference>
<protein>
    <recommendedName>
        <fullName evidence="3">Glycosyltransferase family 25 protein</fullName>
    </recommendedName>
</protein>
<dbReference type="Proteomes" id="UP000799118">
    <property type="component" value="Unassembled WGS sequence"/>
</dbReference>
<dbReference type="AlphaFoldDB" id="A0A6A4GWG1"/>
<organism evidence="1 2">
    <name type="scientific">Gymnopus androsaceus JB14</name>
    <dbReference type="NCBI Taxonomy" id="1447944"/>
    <lineage>
        <taxon>Eukaryota</taxon>
        <taxon>Fungi</taxon>
        <taxon>Dikarya</taxon>
        <taxon>Basidiomycota</taxon>
        <taxon>Agaricomycotina</taxon>
        <taxon>Agaricomycetes</taxon>
        <taxon>Agaricomycetidae</taxon>
        <taxon>Agaricales</taxon>
        <taxon>Marasmiineae</taxon>
        <taxon>Omphalotaceae</taxon>
        <taxon>Gymnopus</taxon>
    </lineage>
</organism>
<accession>A0A6A4GWG1</accession>